<sequence>MKRKYTQNNSQISHSDYYCNNNVPSSRSNINFYNNVNEHIQNSKLDRGNKGSLYNGGLFMYTNKQNRSDIEFQTRKTNSSTKRCANSVFSQRNNLDSQRLKEDFTSQNERRVRKITTESDLRESSNTKSHVDNSQNSEQKKIVELNKNLTPVEGCVLEGIRSQITSSQMGRQELVSLARSIISLLNIKEGNNNEILSEKTQCMLHLDLLELRVRKISKVIDIHSSEKSFHLELIRELERILDIQVNNIKALMADKISKESDMQSFWSKCESLSEKINSMQKKKDIEEEIRGEKLKCEKVELEISKKRASLEDKLKIIDGVCNMVTSLSS</sequence>
<evidence type="ECO:0000313" key="3">
    <source>
        <dbReference type="EMBL" id="KAK6588760.1"/>
    </source>
</evidence>
<dbReference type="Proteomes" id="UP001311799">
    <property type="component" value="Unassembled WGS sequence"/>
</dbReference>
<accession>A0AAV9XX34</accession>
<keyword evidence="4" id="KW-1185">Reference proteome</keyword>
<reference evidence="3 4" key="1">
    <citation type="submission" date="2023-10" db="EMBL/GenBank/DDBJ databases">
        <title>Comparative genomics analysis reveals potential genetic determinants of host preference in Cryptosporidium xiaoi.</title>
        <authorList>
            <person name="Xiao L."/>
            <person name="Li J."/>
        </authorList>
    </citation>
    <scope>NUCLEOTIDE SEQUENCE [LARGE SCALE GENOMIC DNA]</scope>
    <source>
        <strain evidence="3 4">52996</strain>
    </source>
</reference>
<evidence type="ECO:0008006" key="5">
    <source>
        <dbReference type="Google" id="ProtNLM"/>
    </source>
</evidence>
<evidence type="ECO:0000256" key="2">
    <source>
        <dbReference type="SAM" id="MobiDB-lite"/>
    </source>
</evidence>
<evidence type="ECO:0000256" key="1">
    <source>
        <dbReference type="SAM" id="Coils"/>
    </source>
</evidence>
<proteinExistence type="predicted"/>
<protein>
    <recommendedName>
        <fullName evidence="5">TRAF3-interacting protein 1 C-terminal domain-containing protein</fullName>
    </recommendedName>
</protein>
<dbReference type="AlphaFoldDB" id="A0AAV9XX34"/>
<gene>
    <name evidence="3" type="ORF">RS030_2208</name>
</gene>
<feature type="region of interest" description="Disordered" evidence="2">
    <location>
        <begin position="96"/>
        <end position="139"/>
    </location>
</feature>
<feature type="compositionally biased region" description="Basic and acidic residues" evidence="2">
    <location>
        <begin position="98"/>
        <end position="131"/>
    </location>
</feature>
<evidence type="ECO:0000313" key="4">
    <source>
        <dbReference type="Proteomes" id="UP001311799"/>
    </source>
</evidence>
<comment type="caution">
    <text evidence="3">The sequence shown here is derived from an EMBL/GenBank/DDBJ whole genome shotgun (WGS) entry which is preliminary data.</text>
</comment>
<feature type="coiled-coil region" evidence="1">
    <location>
        <begin position="234"/>
        <end position="302"/>
    </location>
</feature>
<dbReference type="EMBL" id="JAWDEY010000022">
    <property type="protein sequence ID" value="KAK6588760.1"/>
    <property type="molecule type" value="Genomic_DNA"/>
</dbReference>
<name>A0AAV9XX34_9CRYT</name>
<organism evidence="3 4">
    <name type="scientific">Cryptosporidium xiaoi</name>
    <dbReference type="NCBI Taxonomy" id="659607"/>
    <lineage>
        <taxon>Eukaryota</taxon>
        <taxon>Sar</taxon>
        <taxon>Alveolata</taxon>
        <taxon>Apicomplexa</taxon>
        <taxon>Conoidasida</taxon>
        <taxon>Coccidia</taxon>
        <taxon>Eucoccidiorida</taxon>
        <taxon>Eimeriorina</taxon>
        <taxon>Cryptosporidiidae</taxon>
        <taxon>Cryptosporidium</taxon>
    </lineage>
</organism>
<keyword evidence="1" id="KW-0175">Coiled coil</keyword>